<feature type="compositionally biased region" description="Polar residues" evidence="1">
    <location>
        <begin position="1259"/>
        <end position="1269"/>
    </location>
</feature>
<comment type="caution">
    <text evidence="3">The sequence shown here is derived from an EMBL/GenBank/DDBJ whole genome shotgun (WGS) entry which is preliminary data.</text>
</comment>
<feature type="compositionally biased region" description="Pro residues" evidence="1">
    <location>
        <begin position="118"/>
        <end position="149"/>
    </location>
</feature>
<name>A0AAW0CLG7_9AGAR</name>
<sequence length="1269" mass="144092">MKNFAFFLISIVFLVIMAVKCTFCGEGVSGSRGLLNHYKKCQKKAERTHRSVSHALETHHAELAAVATRALEEIASQAVNDPPLPDLPRSPSPLPLRPSGRPGRRIRLPARYRDEPPEPPQPLPPPPPTIVTEPNPDPEPNSCAPPSPPTWIKTEPNTFGVYKVFPHRPTHDPEDSICLEDLCRSPGLLTPDSVVSADSSSSTAPWFPFLNATVGRLMSWFHLGGNLRTHQKLDELVNKVIWSEDWDRENLRGFSAARENKRLDNAVDAMPGQAPDGWKTGSVKLKLPAPKVAVPEAQAVEFEITGIMYRPLLDVMVEAFQSPAFQQYHITPFELRWDPQHDPDNPDASMDEHDHPVDEFGLPPLPLGHQPLYGEIYTTPSMLKEHKSLPKTAPLHLETIIAAYMFWSDSTHLANFGDASLWPLYTFFGNQSKYTRAKPTSNACHHQAYLPSLPDTLIDFYRNTFGVPPSAEVLTHLKRELMHRVWDLLLSPEFIHAYVNGIAVKCYDQVKRLIFPRFFTYGADYPEKVLLATIKNLGGCPCPRCFVKKDQILDMGSKADMRRRGNLREDSSSWRQMIERVRGWIYAQGRLVGSAAVDRLLGPQSWVPTRNAFSVLAEHGFNLFSMFVPDLLHEVELGVVKAFFTHIVRILYTLGIEAVDELNSRFRQIPTFGRGTIRRFHRNVSDMKKMAARDFEDILQCLIPALEGLLPEPHNSLVLTVCFTLATWHAYAKLRLHTGISLNCFRKTTTELGVEMRRFRRTTCEAYETYELPSEYNRRIRRQAKKNSKTNSSSTAPAQGSKKRKYFNLSTYKWHSIGHYPDAIPRVGTTDSVSTQNSELAHRRVKQLYSRTNKRDVEPQIANHERRNRILISMNNRMNDAAAADNITAPDSVQNSGAGDRIRPENEPLPRTPPRQHHHISESKRAFYNIYEFLDETDGDPAVKNFLPQLKSHLLARLLDLPYDGDETEFSDQDLLDVNIVQHRIYAHQVMRINYTTYDMGRDEDTINPRTKSDIMVLSREDQDDSSTAHPYWYARVLGIFHAEIRHVGERSKSLRIQRMEFLWVRWFGRDLSYKAGWQARRLHRVGFVDFEDGGAFGFLDPSEVIRAAHVIPAFHYGRTSDLLPPSIARRPEQDDTDFRFYYINCFVDRDMFMRYCDHAVGHRATYSSTSSPGNVENSDTSEEGVDSEEEDEADAPAGGVSVDESDLELDADEGEGEDEELGSSDSGGENEEDSEDEESHDEDNGGDDEGYEGENDENITNSYGYDAL</sequence>
<keyword evidence="4" id="KW-1185">Reference proteome</keyword>
<feature type="compositionally biased region" description="Polar residues" evidence="1">
    <location>
        <begin position="1166"/>
        <end position="1178"/>
    </location>
</feature>
<dbReference type="EMBL" id="JAWWNJ010000016">
    <property type="protein sequence ID" value="KAK7039704.1"/>
    <property type="molecule type" value="Genomic_DNA"/>
</dbReference>
<dbReference type="AlphaFoldDB" id="A0AAW0CLG7"/>
<feature type="region of interest" description="Disordered" evidence="1">
    <location>
        <begin position="1165"/>
        <end position="1269"/>
    </location>
</feature>
<evidence type="ECO:0000313" key="3">
    <source>
        <dbReference type="EMBL" id="KAK7039704.1"/>
    </source>
</evidence>
<feature type="region of interest" description="Disordered" evidence="1">
    <location>
        <begin position="783"/>
        <end position="802"/>
    </location>
</feature>
<feature type="chain" id="PRO_5043620306" evidence="2">
    <location>
        <begin position="22"/>
        <end position="1269"/>
    </location>
</feature>
<evidence type="ECO:0000313" key="4">
    <source>
        <dbReference type="Proteomes" id="UP001362999"/>
    </source>
</evidence>
<feature type="region of interest" description="Disordered" evidence="1">
    <location>
        <begin position="78"/>
        <end position="152"/>
    </location>
</feature>
<organism evidence="3 4">
    <name type="scientific">Favolaschia claudopus</name>
    <dbReference type="NCBI Taxonomy" id="2862362"/>
    <lineage>
        <taxon>Eukaryota</taxon>
        <taxon>Fungi</taxon>
        <taxon>Dikarya</taxon>
        <taxon>Basidiomycota</taxon>
        <taxon>Agaricomycotina</taxon>
        <taxon>Agaricomycetes</taxon>
        <taxon>Agaricomycetidae</taxon>
        <taxon>Agaricales</taxon>
        <taxon>Marasmiineae</taxon>
        <taxon>Mycenaceae</taxon>
        <taxon>Favolaschia</taxon>
    </lineage>
</organism>
<dbReference type="Pfam" id="PF18759">
    <property type="entry name" value="Plavaka"/>
    <property type="match status" value="1"/>
</dbReference>
<evidence type="ECO:0000256" key="1">
    <source>
        <dbReference type="SAM" id="MobiDB-lite"/>
    </source>
</evidence>
<evidence type="ECO:0000256" key="2">
    <source>
        <dbReference type="SAM" id="SignalP"/>
    </source>
</evidence>
<keyword evidence="2" id="KW-0732">Signal</keyword>
<feature type="region of interest" description="Disordered" evidence="1">
    <location>
        <begin position="885"/>
        <end position="921"/>
    </location>
</feature>
<protein>
    <submittedName>
        <fullName evidence="3">GLOBIN domain-containing protein</fullName>
    </submittedName>
</protein>
<feature type="compositionally biased region" description="Pro residues" evidence="1">
    <location>
        <begin position="82"/>
        <end position="96"/>
    </location>
</feature>
<feature type="signal peptide" evidence="2">
    <location>
        <begin position="1"/>
        <end position="21"/>
    </location>
</feature>
<feature type="compositionally biased region" description="Acidic residues" evidence="1">
    <location>
        <begin position="1204"/>
        <end position="1258"/>
    </location>
</feature>
<dbReference type="InterPro" id="IPR041078">
    <property type="entry name" value="Plavaka"/>
</dbReference>
<gene>
    <name evidence="3" type="ORF">R3P38DRAFT_2614304</name>
</gene>
<accession>A0AAW0CLG7</accession>
<reference evidence="3 4" key="1">
    <citation type="journal article" date="2024" name="J Genomics">
        <title>Draft genome sequencing and assembly of Favolaschia claudopus CIRM-BRFM 2984 isolated from oak limbs.</title>
        <authorList>
            <person name="Navarro D."/>
            <person name="Drula E."/>
            <person name="Chaduli D."/>
            <person name="Cazenave R."/>
            <person name="Ahrendt S."/>
            <person name="Wang J."/>
            <person name="Lipzen A."/>
            <person name="Daum C."/>
            <person name="Barry K."/>
            <person name="Grigoriev I.V."/>
            <person name="Favel A."/>
            <person name="Rosso M.N."/>
            <person name="Martin F."/>
        </authorList>
    </citation>
    <scope>NUCLEOTIDE SEQUENCE [LARGE SCALE GENOMIC DNA]</scope>
    <source>
        <strain evidence="3 4">CIRM-BRFM 2984</strain>
    </source>
</reference>
<proteinExistence type="predicted"/>
<feature type="compositionally biased region" description="Acidic residues" evidence="1">
    <location>
        <begin position="1180"/>
        <end position="1195"/>
    </location>
</feature>
<dbReference type="Proteomes" id="UP001362999">
    <property type="component" value="Unassembled WGS sequence"/>
</dbReference>